<gene>
    <name evidence="1" type="ORF">NMOB1V02_LOCUS13208</name>
</gene>
<protein>
    <submittedName>
        <fullName evidence="1">Uncharacterized protein</fullName>
    </submittedName>
</protein>
<organism evidence="1">
    <name type="scientific">Notodromas monacha</name>
    <dbReference type="NCBI Taxonomy" id="399045"/>
    <lineage>
        <taxon>Eukaryota</taxon>
        <taxon>Metazoa</taxon>
        <taxon>Ecdysozoa</taxon>
        <taxon>Arthropoda</taxon>
        <taxon>Crustacea</taxon>
        <taxon>Oligostraca</taxon>
        <taxon>Ostracoda</taxon>
        <taxon>Podocopa</taxon>
        <taxon>Podocopida</taxon>
        <taxon>Cypridocopina</taxon>
        <taxon>Cypridoidea</taxon>
        <taxon>Cyprididae</taxon>
        <taxon>Notodromas</taxon>
    </lineage>
</organism>
<dbReference type="EMBL" id="CAJPEX010017669">
    <property type="protein sequence ID" value="CAG0925758.1"/>
    <property type="molecule type" value="Genomic_DNA"/>
</dbReference>
<reference evidence="1" key="1">
    <citation type="submission" date="2020-11" db="EMBL/GenBank/DDBJ databases">
        <authorList>
            <person name="Tran Van P."/>
        </authorList>
    </citation>
    <scope>NUCLEOTIDE SEQUENCE</scope>
</reference>
<accession>A0A7R9C1M5</accession>
<sequence length="88" mass="9787">MDFPLNKPSKLEQTDEAMPIIREILGEDLEPADIQYCPVTKNLLVRLEDFCSQSMLEELPVPSLSKLKSIHDGSKFRGVIVTVIGGDS</sequence>
<evidence type="ECO:0000313" key="1">
    <source>
        <dbReference type="EMBL" id="CAD7285606.1"/>
    </source>
</evidence>
<dbReference type="AlphaFoldDB" id="A0A7R9C1M5"/>
<keyword evidence="2" id="KW-1185">Reference proteome</keyword>
<name>A0A7R9C1M5_9CRUS</name>
<feature type="non-terminal residue" evidence="1">
    <location>
        <position position="88"/>
    </location>
</feature>
<dbReference type="Proteomes" id="UP000678499">
    <property type="component" value="Unassembled WGS sequence"/>
</dbReference>
<dbReference type="EMBL" id="OA899706">
    <property type="protein sequence ID" value="CAD7285606.1"/>
    <property type="molecule type" value="Genomic_DNA"/>
</dbReference>
<proteinExistence type="predicted"/>
<evidence type="ECO:0000313" key="2">
    <source>
        <dbReference type="Proteomes" id="UP000678499"/>
    </source>
</evidence>